<keyword evidence="6 9" id="KW-1133">Transmembrane helix</keyword>
<keyword evidence="4" id="KW-0997">Cell inner membrane</keyword>
<dbReference type="EMBL" id="FOOX01000021">
    <property type="protein sequence ID" value="SFH24409.1"/>
    <property type="molecule type" value="Genomic_DNA"/>
</dbReference>
<feature type="transmembrane region" description="Helical" evidence="9">
    <location>
        <begin position="89"/>
        <end position="107"/>
    </location>
</feature>
<dbReference type="OrthoDB" id="45144at2"/>
<evidence type="ECO:0000313" key="11">
    <source>
        <dbReference type="EMBL" id="SFH24409.1"/>
    </source>
</evidence>
<dbReference type="GO" id="GO:0022857">
    <property type="term" value="F:transmembrane transporter activity"/>
    <property type="evidence" value="ECO:0007669"/>
    <property type="project" value="TreeGrafter"/>
</dbReference>
<protein>
    <submittedName>
        <fullName evidence="11">TRAP-type C4-dicarboxylate transport system, small permease component</fullName>
    </submittedName>
</protein>
<keyword evidence="7 9" id="KW-0472">Membrane</keyword>
<evidence type="ECO:0000256" key="1">
    <source>
        <dbReference type="ARBA" id="ARBA00004429"/>
    </source>
</evidence>
<dbReference type="InterPro" id="IPR007387">
    <property type="entry name" value="TRAP_DctQ"/>
</dbReference>
<accession>A0A1I2YGB9</accession>
<feature type="transmembrane region" description="Helical" evidence="9">
    <location>
        <begin position="127"/>
        <end position="145"/>
    </location>
</feature>
<evidence type="ECO:0000256" key="4">
    <source>
        <dbReference type="ARBA" id="ARBA00022519"/>
    </source>
</evidence>
<dbReference type="InterPro" id="IPR055348">
    <property type="entry name" value="DctQ"/>
</dbReference>
<gene>
    <name evidence="11" type="ORF">SAMN05660649_04387</name>
</gene>
<dbReference type="RefSeq" id="WP_092474405.1">
    <property type="nucleotide sequence ID" value="NZ_FOOX01000021.1"/>
</dbReference>
<dbReference type="STRING" id="341036.SAMN05660649_04387"/>
<dbReference type="GO" id="GO:0015740">
    <property type="term" value="P:C4-dicarboxylate transport"/>
    <property type="evidence" value="ECO:0007669"/>
    <property type="project" value="TreeGrafter"/>
</dbReference>
<dbReference type="PANTHER" id="PTHR35011">
    <property type="entry name" value="2,3-DIKETO-L-GULONATE TRAP TRANSPORTER SMALL PERMEASE PROTEIN YIAM"/>
    <property type="match status" value="1"/>
</dbReference>
<name>A0A1I2YGB9_9FIRM</name>
<proteinExistence type="inferred from homology"/>
<keyword evidence="3" id="KW-1003">Cell membrane</keyword>
<keyword evidence="2" id="KW-0813">Transport</keyword>
<dbReference type="Proteomes" id="UP000199337">
    <property type="component" value="Unassembled WGS sequence"/>
</dbReference>
<keyword evidence="5 9" id="KW-0812">Transmembrane</keyword>
<feature type="transmembrane region" description="Helical" evidence="9">
    <location>
        <begin position="12"/>
        <end position="32"/>
    </location>
</feature>
<evidence type="ECO:0000256" key="9">
    <source>
        <dbReference type="SAM" id="Phobius"/>
    </source>
</evidence>
<dbReference type="AlphaFoldDB" id="A0A1I2YGB9"/>
<sequence>MKKALNLLEYIQLRIAALFLFMFIISVILQVMTRYVPGFTALWTEDAATYSFIWSMMLGAAVMVRYKAHFSMGILNDKLTGKWAMANKLFIHTLVGLFGLLMAYYGYQLTMQFWNWSVNSLPILSQRYVWMPLPISGLTIFLYSIDNFVDEIKGTN</sequence>
<evidence type="ECO:0000256" key="6">
    <source>
        <dbReference type="ARBA" id="ARBA00022989"/>
    </source>
</evidence>
<evidence type="ECO:0000256" key="3">
    <source>
        <dbReference type="ARBA" id="ARBA00022475"/>
    </source>
</evidence>
<keyword evidence="12" id="KW-1185">Reference proteome</keyword>
<organism evidence="11 12">
    <name type="scientific">Desulfotruncus arcticus DSM 17038</name>
    <dbReference type="NCBI Taxonomy" id="1121424"/>
    <lineage>
        <taxon>Bacteria</taxon>
        <taxon>Bacillati</taxon>
        <taxon>Bacillota</taxon>
        <taxon>Clostridia</taxon>
        <taxon>Eubacteriales</taxon>
        <taxon>Desulfallaceae</taxon>
        <taxon>Desulfotruncus</taxon>
    </lineage>
</organism>
<dbReference type="Pfam" id="PF04290">
    <property type="entry name" value="DctQ"/>
    <property type="match status" value="1"/>
</dbReference>
<evidence type="ECO:0000313" key="12">
    <source>
        <dbReference type="Proteomes" id="UP000199337"/>
    </source>
</evidence>
<comment type="subcellular location">
    <subcellularLocation>
        <location evidence="1">Cell inner membrane</location>
        <topology evidence="1">Multi-pass membrane protein</topology>
    </subcellularLocation>
</comment>
<comment type="similarity">
    <text evidence="8">Belongs to the TRAP transporter small permease family.</text>
</comment>
<evidence type="ECO:0000256" key="5">
    <source>
        <dbReference type="ARBA" id="ARBA00022692"/>
    </source>
</evidence>
<evidence type="ECO:0000256" key="2">
    <source>
        <dbReference type="ARBA" id="ARBA00022448"/>
    </source>
</evidence>
<feature type="domain" description="Tripartite ATP-independent periplasmic transporters DctQ component" evidence="10">
    <location>
        <begin position="24"/>
        <end position="153"/>
    </location>
</feature>
<evidence type="ECO:0000256" key="8">
    <source>
        <dbReference type="ARBA" id="ARBA00038436"/>
    </source>
</evidence>
<reference evidence="12" key="1">
    <citation type="submission" date="2016-10" db="EMBL/GenBank/DDBJ databases">
        <authorList>
            <person name="Varghese N."/>
            <person name="Submissions S."/>
        </authorList>
    </citation>
    <scope>NUCLEOTIDE SEQUENCE [LARGE SCALE GENOMIC DNA]</scope>
    <source>
        <strain evidence="12">DSM 17038</strain>
    </source>
</reference>
<feature type="transmembrane region" description="Helical" evidence="9">
    <location>
        <begin position="52"/>
        <end position="68"/>
    </location>
</feature>
<evidence type="ECO:0000259" key="10">
    <source>
        <dbReference type="Pfam" id="PF04290"/>
    </source>
</evidence>
<dbReference type="GO" id="GO:0005886">
    <property type="term" value="C:plasma membrane"/>
    <property type="evidence" value="ECO:0007669"/>
    <property type="project" value="UniProtKB-SubCell"/>
</dbReference>
<evidence type="ECO:0000256" key="7">
    <source>
        <dbReference type="ARBA" id="ARBA00023136"/>
    </source>
</evidence>
<dbReference type="PANTHER" id="PTHR35011:SF2">
    <property type="entry name" value="2,3-DIKETO-L-GULONATE TRAP TRANSPORTER SMALL PERMEASE PROTEIN YIAM"/>
    <property type="match status" value="1"/>
</dbReference>